<dbReference type="EMBL" id="FUYB01000013">
    <property type="protein sequence ID" value="SKA84981.1"/>
    <property type="molecule type" value="Genomic_DNA"/>
</dbReference>
<keyword evidence="3 5" id="KW-1133">Transmembrane helix</keyword>
<dbReference type="Gene3D" id="2.40.50.140">
    <property type="entry name" value="Nucleic acid-binding proteins"/>
    <property type="match status" value="1"/>
</dbReference>
<protein>
    <recommendedName>
        <fullName evidence="6">NfeD-like C-terminal domain-containing protein</fullName>
    </recommendedName>
</protein>
<evidence type="ECO:0000256" key="2">
    <source>
        <dbReference type="ARBA" id="ARBA00022692"/>
    </source>
</evidence>
<dbReference type="InterPro" id="IPR002810">
    <property type="entry name" value="NfeD-like_C"/>
</dbReference>
<dbReference type="InterPro" id="IPR052165">
    <property type="entry name" value="Membrane_assoc_protease"/>
</dbReference>
<dbReference type="InterPro" id="IPR012340">
    <property type="entry name" value="NA-bd_OB-fold"/>
</dbReference>
<evidence type="ECO:0000256" key="1">
    <source>
        <dbReference type="ARBA" id="ARBA00004141"/>
    </source>
</evidence>
<dbReference type="GO" id="GO:0005886">
    <property type="term" value="C:plasma membrane"/>
    <property type="evidence" value="ECO:0007669"/>
    <property type="project" value="TreeGrafter"/>
</dbReference>
<accession>A0A1T4X809</accession>
<feature type="domain" description="NfeD-like C-terminal" evidence="6">
    <location>
        <begin position="94"/>
        <end position="144"/>
    </location>
</feature>
<gene>
    <name evidence="7" type="ORF">SAMN02745130_02562</name>
</gene>
<evidence type="ECO:0000259" key="6">
    <source>
        <dbReference type="Pfam" id="PF01957"/>
    </source>
</evidence>
<dbReference type="RefSeq" id="WP_234975875.1">
    <property type="nucleotide sequence ID" value="NZ_FUYB01000013.1"/>
</dbReference>
<keyword evidence="4 5" id="KW-0472">Membrane</keyword>
<dbReference type="STRING" id="92487.SAMN02745130_02562"/>
<dbReference type="Proteomes" id="UP000190460">
    <property type="component" value="Unassembled WGS sequence"/>
</dbReference>
<evidence type="ECO:0000256" key="3">
    <source>
        <dbReference type="ARBA" id="ARBA00022989"/>
    </source>
</evidence>
<evidence type="ECO:0000313" key="8">
    <source>
        <dbReference type="Proteomes" id="UP000190460"/>
    </source>
</evidence>
<comment type="subcellular location">
    <subcellularLocation>
        <location evidence="1">Membrane</location>
        <topology evidence="1">Multi-pass membrane protein</topology>
    </subcellularLocation>
</comment>
<organism evidence="7 8">
    <name type="scientific">Thiothrix eikelboomii</name>
    <dbReference type="NCBI Taxonomy" id="92487"/>
    <lineage>
        <taxon>Bacteria</taxon>
        <taxon>Pseudomonadati</taxon>
        <taxon>Pseudomonadota</taxon>
        <taxon>Gammaproteobacteria</taxon>
        <taxon>Thiotrichales</taxon>
        <taxon>Thiotrichaceae</taxon>
        <taxon>Thiothrix</taxon>
    </lineage>
</organism>
<keyword evidence="8" id="KW-1185">Reference proteome</keyword>
<feature type="transmembrane region" description="Helical" evidence="5">
    <location>
        <begin position="51"/>
        <end position="70"/>
    </location>
</feature>
<feature type="transmembrane region" description="Helical" evidence="5">
    <location>
        <begin position="12"/>
        <end position="45"/>
    </location>
</feature>
<name>A0A1T4X809_9GAMM</name>
<reference evidence="7 8" key="1">
    <citation type="submission" date="2017-02" db="EMBL/GenBank/DDBJ databases">
        <authorList>
            <person name="Peterson S.W."/>
        </authorList>
    </citation>
    <scope>NUCLEOTIDE SEQUENCE [LARGE SCALE GENOMIC DNA]</scope>
    <source>
        <strain evidence="7 8">ATCC 49788</strain>
    </source>
</reference>
<dbReference type="Pfam" id="PF01957">
    <property type="entry name" value="NfeD"/>
    <property type="match status" value="1"/>
</dbReference>
<dbReference type="PANTHER" id="PTHR33507:SF3">
    <property type="entry name" value="INNER MEMBRANE PROTEIN YBBJ"/>
    <property type="match status" value="1"/>
</dbReference>
<evidence type="ECO:0000256" key="4">
    <source>
        <dbReference type="ARBA" id="ARBA00023136"/>
    </source>
</evidence>
<sequence>MSMINLEFWYWLILAAVLFTLEIFAPGAILMWFGFGAALTGLILWLVPDLALAWQLLLFGASSLLSLLAWRQSPWFRDPPPPEPELNNRLLSQIGKQYVLNEPIVQGSGSIRIGDTTWRVRGTDLPAGTRVKIVGVEGIILLVEAV</sequence>
<evidence type="ECO:0000256" key="5">
    <source>
        <dbReference type="SAM" id="Phobius"/>
    </source>
</evidence>
<keyword evidence="2 5" id="KW-0812">Transmembrane</keyword>
<proteinExistence type="predicted"/>
<dbReference type="PANTHER" id="PTHR33507">
    <property type="entry name" value="INNER MEMBRANE PROTEIN YBBJ"/>
    <property type="match status" value="1"/>
</dbReference>
<evidence type="ECO:0000313" key="7">
    <source>
        <dbReference type="EMBL" id="SKA84981.1"/>
    </source>
</evidence>
<dbReference type="AlphaFoldDB" id="A0A1T4X809"/>